<dbReference type="InterPro" id="IPR011965">
    <property type="entry name" value="PaaX_trns_reg"/>
</dbReference>
<evidence type="ECO:0000259" key="3">
    <source>
        <dbReference type="Pfam" id="PF20803"/>
    </source>
</evidence>
<protein>
    <submittedName>
        <fullName evidence="4">PaaX family transcriptional regulator C-terminal domain-containing protein</fullName>
    </submittedName>
</protein>
<dbReference type="Pfam" id="PF07848">
    <property type="entry name" value="PaaX"/>
    <property type="match status" value="1"/>
</dbReference>
<dbReference type="EMBL" id="JBHTNH010000003">
    <property type="protein sequence ID" value="MFD1360833.1"/>
    <property type="molecule type" value="Genomic_DNA"/>
</dbReference>
<dbReference type="Gene3D" id="1.20.58.1460">
    <property type="match status" value="1"/>
</dbReference>
<feature type="domain" description="Transcriptional repressor PaaX-like N-terminal" evidence="1">
    <location>
        <begin position="2"/>
        <end position="65"/>
    </location>
</feature>
<evidence type="ECO:0000313" key="4">
    <source>
        <dbReference type="EMBL" id="MFD1360833.1"/>
    </source>
</evidence>
<feature type="domain" description="Transcriptional repressor PaaX-like C-terminal" evidence="2">
    <location>
        <begin position="167"/>
        <end position="259"/>
    </location>
</feature>
<comment type="caution">
    <text evidence="4">The sequence shown here is derived from an EMBL/GenBank/DDBJ whole genome shotgun (WGS) entry which is preliminary data.</text>
</comment>
<gene>
    <name evidence="4" type="ORF">ACFQ4A_03965</name>
</gene>
<dbReference type="PANTHER" id="PTHR30319">
    <property type="entry name" value="PHENYLACETIC ACID REGULATOR-RELATED TRANSCRIPTIONAL REPRESSOR"/>
    <property type="match status" value="1"/>
</dbReference>
<evidence type="ECO:0000259" key="1">
    <source>
        <dbReference type="Pfam" id="PF07848"/>
    </source>
</evidence>
<dbReference type="Gene3D" id="3.30.70.2650">
    <property type="match status" value="1"/>
</dbReference>
<sequence>MFTLFGEYIQHYDGEIWVGSLVQLMNRFGISESSVRGAIFRMVKQNYLKTRKVKNKSYYSLTDEGKRNVIDGVHRVYTSRNFMWDKKWRILTYSFPEEKRELRNQIRKELNWLGFGLISNSTWINPNPVEKQVKNLIHTYELEDNVTFLTSSEIVSPSTEKIINKGWDLKRISKQYNFFIDSYIDKLEKLREKAFNDQLTNELCFIERTSLVHEFRKFLFEDPGFPIDLQPSYWSGTKAYELFGEIHQLLALPAVRFFDSTFKGPPDQEITPNRHQAINPFPSAYS</sequence>
<keyword evidence="5" id="KW-1185">Reference proteome</keyword>
<dbReference type="InterPro" id="IPR048846">
    <property type="entry name" value="PaaX-like_central"/>
</dbReference>
<dbReference type="Pfam" id="PF08223">
    <property type="entry name" value="PaaX_C"/>
    <property type="match status" value="1"/>
</dbReference>
<proteinExistence type="predicted"/>
<dbReference type="PANTHER" id="PTHR30319:SF1">
    <property type="entry name" value="TRANSCRIPTIONAL REPRESSOR PAAX"/>
    <property type="match status" value="1"/>
</dbReference>
<evidence type="ECO:0000313" key="5">
    <source>
        <dbReference type="Proteomes" id="UP001597178"/>
    </source>
</evidence>
<dbReference type="SUPFAM" id="SSF46785">
    <property type="entry name" value="Winged helix' DNA-binding domain"/>
    <property type="match status" value="1"/>
</dbReference>
<dbReference type="InterPro" id="IPR036388">
    <property type="entry name" value="WH-like_DNA-bd_sf"/>
</dbReference>
<dbReference type="PIRSF" id="PIRSF020623">
    <property type="entry name" value="PaaX"/>
    <property type="match status" value="1"/>
</dbReference>
<name>A0ABW3ZRP2_9BACI</name>
<dbReference type="InterPro" id="IPR012906">
    <property type="entry name" value="PaaX-like_N"/>
</dbReference>
<dbReference type="InterPro" id="IPR013225">
    <property type="entry name" value="PaaX_C"/>
</dbReference>
<dbReference type="Pfam" id="PF20803">
    <property type="entry name" value="PaaX_M"/>
    <property type="match status" value="1"/>
</dbReference>
<dbReference type="Gene3D" id="1.10.10.10">
    <property type="entry name" value="Winged helix-like DNA-binding domain superfamily/Winged helix DNA-binding domain"/>
    <property type="match status" value="1"/>
</dbReference>
<accession>A0ABW3ZRP2</accession>
<dbReference type="Proteomes" id="UP001597178">
    <property type="component" value="Unassembled WGS sequence"/>
</dbReference>
<reference evidence="5" key="1">
    <citation type="journal article" date="2019" name="Int. J. Syst. Evol. Microbiol.">
        <title>The Global Catalogue of Microorganisms (GCM) 10K type strain sequencing project: providing services to taxonomists for standard genome sequencing and annotation.</title>
        <authorList>
            <consortium name="The Broad Institute Genomics Platform"/>
            <consortium name="The Broad Institute Genome Sequencing Center for Infectious Disease"/>
            <person name="Wu L."/>
            <person name="Ma J."/>
        </authorList>
    </citation>
    <scope>NUCLEOTIDE SEQUENCE [LARGE SCALE GENOMIC DNA]</scope>
    <source>
        <strain evidence="5">CCUG 54822</strain>
    </source>
</reference>
<dbReference type="InterPro" id="IPR036390">
    <property type="entry name" value="WH_DNA-bd_sf"/>
</dbReference>
<evidence type="ECO:0000259" key="2">
    <source>
        <dbReference type="Pfam" id="PF08223"/>
    </source>
</evidence>
<feature type="domain" description="Transcriptional repressor PaaX-like central Cas2-like" evidence="3">
    <location>
        <begin position="84"/>
        <end position="160"/>
    </location>
</feature>
<organism evidence="4 5">
    <name type="scientific">Lentibacillus salinarum</name>
    <dbReference type="NCBI Taxonomy" id="446820"/>
    <lineage>
        <taxon>Bacteria</taxon>
        <taxon>Bacillati</taxon>
        <taxon>Bacillota</taxon>
        <taxon>Bacilli</taxon>
        <taxon>Bacillales</taxon>
        <taxon>Bacillaceae</taxon>
        <taxon>Lentibacillus</taxon>
    </lineage>
</organism>